<dbReference type="AlphaFoldDB" id="A0ABD3FIP9"/>
<keyword evidence="3" id="KW-1185">Reference proteome</keyword>
<proteinExistence type="predicted"/>
<sequence>MAQTRKQPPPDLEDEFSDLDLIDEESDVEPTQVSPPPNSAVSCSAALAVVPSILGKTFDSWGAFFQFWEQFEHQNLVVYRTRDCQTTKLYNRKRVNRPELQVPSQFGYAFRKYACTLGCQQKSRSTGKRAKRMERYRNSKAMFRAAVVRSGELDAEGKSVWTI</sequence>
<evidence type="ECO:0008006" key="4">
    <source>
        <dbReference type="Google" id="ProtNLM"/>
    </source>
</evidence>
<evidence type="ECO:0000313" key="2">
    <source>
        <dbReference type="EMBL" id="KAL3665782.1"/>
    </source>
</evidence>
<feature type="compositionally biased region" description="Acidic residues" evidence="1">
    <location>
        <begin position="11"/>
        <end position="28"/>
    </location>
</feature>
<feature type="region of interest" description="Disordered" evidence="1">
    <location>
        <begin position="1"/>
        <end position="39"/>
    </location>
</feature>
<gene>
    <name evidence="2" type="ORF">V7S43_009211</name>
</gene>
<name>A0ABD3FIP9_9STRA</name>
<dbReference type="EMBL" id="JBIMZQ010000019">
    <property type="protein sequence ID" value="KAL3665782.1"/>
    <property type="molecule type" value="Genomic_DNA"/>
</dbReference>
<feature type="non-terminal residue" evidence="2">
    <location>
        <position position="163"/>
    </location>
</feature>
<accession>A0ABD3FIP9</accession>
<evidence type="ECO:0000313" key="3">
    <source>
        <dbReference type="Proteomes" id="UP001632037"/>
    </source>
</evidence>
<comment type="caution">
    <text evidence="2">The sequence shown here is derived from an EMBL/GenBank/DDBJ whole genome shotgun (WGS) entry which is preliminary data.</text>
</comment>
<organism evidence="2 3">
    <name type="scientific">Phytophthora oleae</name>
    <dbReference type="NCBI Taxonomy" id="2107226"/>
    <lineage>
        <taxon>Eukaryota</taxon>
        <taxon>Sar</taxon>
        <taxon>Stramenopiles</taxon>
        <taxon>Oomycota</taxon>
        <taxon>Peronosporomycetes</taxon>
        <taxon>Peronosporales</taxon>
        <taxon>Peronosporaceae</taxon>
        <taxon>Phytophthora</taxon>
    </lineage>
</organism>
<dbReference type="Proteomes" id="UP001632037">
    <property type="component" value="Unassembled WGS sequence"/>
</dbReference>
<protein>
    <recommendedName>
        <fullName evidence="4">FAR1 domain-containing protein</fullName>
    </recommendedName>
</protein>
<evidence type="ECO:0000256" key="1">
    <source>
        <dbReference type="SAM" id="MobiDB-lite"/>
    </source>
</evidence>
<reference evidence="2 3" key="1">
    <citation type="submission" date="2024-09" db="EMBL/GenBank/DDBJ databases">
        <title>Genome sequencing and assembly of Phytophthora oleae, isolate VK10A, causative agent of rot of olive drupes.</title>
        <authorList>
            <person name="Conti Taguali S."/>
            <person name="Riolo M."/>
            <person name="La Spada F."/>
            <person name="Cacciola S.O."/>
            <person name="Dionisio G."/>
        </authorList>
    </citation>
    <scope>NUCLEOTIDE SEQUENCE [LARGE SCALE GENOMIC DNA]</scope>
    <source>
        <strain evidence="2 3">VK10A</strain>
    </source>
</reference>